<evidence type="ECO:0000313" key="4">
    <source>
        <dbReference type="Proteomes" id="UP000676336"/>
    </source>
</evidence>
<sequence>MMRQQHDSELEMELIPRQISIGVDSSSITSSTTNSTTSSKSSSHFMKSSVTVWFIPLIFALATFYMYILSTNAPPLKDDSD</sequence>
<comment type="caution">
    <text evidence="3">The sequence shown here is derived from an EMBL/GenBank/DDBJ whole genome shotgun (WGS) entry which is preliminary data.</text>
</comment>
<dbReference type="AlphaFoldDB" id="A0A8S2XL61"/>
<protein>
    <recommendedName>
        <fullName evidence="5">Transmembrane protein</fullName>
    </recommendedName>
</protein>
<feature type="non-terminal residue" evidence="3">
    <location>
        <position position="81"/>
    </location>
</feature>
<name>A0A8S2XL61_9BILA</name>
<keyword evidence="2" id="KW-0472">Membrane</keyword>
<dbReference type="Proteomes" id="UP000676336">
    <property type="component" value="Unassembled WGS sequence"/>
</dbReference>
<accession>A0A8S2XL61</accession>
<organism evidence="3 4">
    <name type="scientific">Rotaria magnacalcarata</name>
    <dbReference type="NCBI Taxonomy" id="392030"/>
    <lineage>
        <taxon>Eukaryota</taxon>
        <taxon>Metazoa</taxon>
        <taxon>Spiralia</taxon>
        <taxon>Gnathifera</taxon>
        <taxon>Rotifera</taxon>
        <taxon>Eurotatoria</taxon>
        <taxon>Bdelloidea</taxon>
        <taxon>Philodinida</taxon>
        <taxon>Philodinidae</taxon>
        <taxon>Rotaria</taxon>
    </lineage>
</organism>
<dbReference type="EMBL" id="CAJOBI010082611">
    <property type="protein sequence ID" value="CAF4504425.1"/>
    <property type="molecule type" value="Genomic_DNA"/>
</dbReference>
<evidence type="ECO:0000256" key="1">
    <source>
        <dbReference type="SAM" id="MobiDB-lite"/>
    </source>
</evidence>
<evidence type="ECO:0000256" key="2">
    <source>
        <dbReference type="SAM" id="Phobius"/>
    </source>
</evidence>
<feature type="region of interest" description="Disordered" evidence="1">
    <location>
        <begin position="25"/>
        <end position="45"/>
    </location>
</feature>
<feature type="transmembrane region" description="Helical" evidence="2">
    <location>
        <begin position="50"/>
        <end position="68"/>
    </location>
</feature>
<keyword evidence="2" id="KW-0812">Transmembrane</keyword>
<evidence type="ECO:0000313" key="3">
    <source>
        <dbReference type="EMBL" id="CAF4504425.1"/>
    </source>
</evidence>
<gene>
    <name evidence="3" type="ORF">SMN809_LOCUS35063</name>
</gene>
<feature type="non-terminal residue" evidence="3">
    <location>
        <position position="1"/>
    </location>
</feature>
<proteinExistence type="predicted"/>
<evidence type="ECO:0008006" key="5">
    <source>
        <dbReference type="Google" id="ProtNLM"/>
    </source>
</evidence>
<keyword evidence="2" id="KW-1133">Transmembrane helix</keyword>
<reference evidence="3" key="1">
    <citation type="submission" date="2021-02" db="EMBL/GenBank/DDBJ databases">
        <authorList>
            <person name="Nowell W R."/>
        </authorList>
    </citation>
    <scope>NUCLEOTIDE SEQUENCE</scope>
</reference>